<protein>
    <submittedName>
        <fullName evidence="4">Thioesterase</fullName>
    </submittedName>
</protein>
<keyword evidence="5" id="KW-1185">Reference proteome</keyword>
<evidence type="ECO:0000256" key="2">
    <source>
        <dbReference type="ARBA" id="ARBA00022801"/>
    </source>
</evidence>
<accession>A0ABS0NSR8</accession>
<reference evidence="4 5" key="1">
    <citation type="submission" date="2020-09" db="EMBL/GenBank/DDBJ databases">
        <title>Biosynthesis of the nuclear factor of activated T cells inhibitor NFAT-133 and its congeners in Streptomyces pactum.</title>
        <authorList>
            <person name="Zhou W."/>
            <person name="Posri P."/>
            <person name="Abugrain M.E."/>
            <person name="Weisberg A.J."/>
            <person name="Chang J.H."/>
            <person name="Mahmud T."/>
        </authorList>
    </citation>
    <scope>NUCLEOTIDE SEQUENCE [LARGE SCALE GENOMIC DNA]</scope>
    <source>
        <strain evidence="4 5">ATCC 27456</strain>
    </source>
</reference>
<dbReference type="Gene3D" id="3.40.50.1820">
    <property type="entry name" value="alpha/beta hydrolase"/>
    <property type="match status" value="1"/>
</dbReference>
<sequence length="259" mass="28208">MSDGQRNDLWVRRFHPVDDAGVRVVCLPHAGGSAPFFFPFSARLAAGGLDVLSVQYPGRQDRRDEPALDHLPDLAEQVFQALRGWADRPLVLLGHSMGAVIAYEVARQLERTAGDGPLGLIASGRRAPSRFREETVHTRDDAGFLAEIRQLSGTSASILDDEELVRMVLPALRADYKAVETHVPAPQPLLRCPIGVLTGESDPRVSLDEASAWREHTTGGFHFTSFTGGHFYLNDHQPAVCDAVAEYVEAFTKEAAAAG</sequence>
<dbReference type="PANTHER" id="PTHR11487:SF0">
    <property type="entry name" value="S-ACYL FATTY ACID SYNTHASE THIOESTERASE, MEDIUM CHAIN"/>
    <property type="match status" value="1"/>
</dbReference>
<dbReference type="InterPro" id="IPR012223">
    <property type="entry name" value="TEII"/>
</dbReference>
<dbReference type="SUPFAM" id="SSF53474">
    <property type="entry name" value="alpha/beta-Hydrolases"/>
    <property type="match status" value="1"/>
</dbReference>
<dbReference type="Pfam" id="PF00975">
    <property type="entry name" value="Thioesterase"/>
    <property type="match status" value="1"/>
</dbReference>
<comment type="caution">
    <text evidence="4">The sequence shown here is derived from an EMBL/GenBank/DDBJ whole genome shotgun (WGS) entry which is preliminary data.</text>
</comment>
<dbReference type="RefSeq" id="WP_197991443.1">
    <property type="nucleotide sequence ID" value="NZ_JACYXC010000001.1"/>
</dbReference>
<evidence type="ECO:0000313" key="4">
    <source>
        <dbReference type="EMBL" id="MBH5338259.1"/>
    </source>
</evidence>
<gene>
    <name evidence="4" type="ORF">IHE55_27130</name>
</gene>
<proteinExistence type="inferred from homology"/>
<dbReference type="InterPro" id="IPR020802">
    <property type="entry name" value="TesA-like"/>
</dbReference>
<evidence type="ECO:0000259" key="3">
    <source>
        <dbReference type="SMART" id="SM00824"/>
    </source>
</evidence>
<dbReference type="Proteomes" id="UP000807371">
    <property type="component" value="Unassembled WGS sequence"/>
</dbReference>
<dbReference type="EMBL" id="JACYXC010000001">
    <property type="protein sequence ID" value="MBH5338259.1"/>
    <property type="molecule type" value="Genomic_DNA"/>
</dbReference>
<evidence type="ECO:0000256" key="1">
    <source>
        <dbReference type="ARBA" id="ARBA00007169"/>
    </source>
</evidence>
<organism evidence="4 5">
    <name type="scientific">Streptomyces pactum</name>
    <dbReference type="NCBI Taxonomy" id="68249"/>
    <lineage>
        <taxon>Bacteria</taxon>
        <taxon>Bacillati</taxon>
        <taxon>Actinomycetota</taxon>
        <taxon>Actinomycetes</taxon>
        <taxon>Kitasatosporales</taxon>
        <taxon>Streptomycetaceae</taxon>
        <taxon>Streptomyces</taxon>
    </lineage>
</organism>
<evidence type="ECO:0000313" key="5">
    <source>
        <dbReference type="Proteomes" id="UP000807371"/>
    </source>
</evidence>
<feature type="domain" description="Thioesterase TesA-like" evidence="3">
    <location>
        <begin position="25"/>
        <end position="248"/>
    </location>
</feature>
<dbReference type="InterPro" id="IPR029058">
    <property type="entry name" value="AB_hydrolase_fold"/>
</dbReference>
<comment type="similarity">
    <text evidence="1">Belongs to the thioesterase family.</text>
</comment>
<keyword evidence="2" id="KW-0378">Hydrolase</keyword>
<dbReference type="SMART" id="SM00824">
    <property type="entry name" value="PKS_TE"/>
    <property type="match status" value="1"/>
</dbReference>
<dbReference type="InterPro" id="IPR001031">
    <property type="entry name" value="Thioesterase"/>
</dbReference>
<dbReference type="PANTHER" id="PTHR11487">
    <property type="entry name" value="THIOESTERASE"/>
    <property type="match status" value="1"/>
</dbReference>
<name>A0ABS0NSR8_9ACTN</name>